<gene>
    <name evidence="2" type="ORF">AGAEODOH_00003</name>
    <name evidence="1" type="ORF">LDCPFDIN_00006</name>
</gene>
<name>A0A7G9Y5S4_9EURY</name>
<organism evidence="1">
    <name type="scientific">Candidatus Methanogaster sp. ANME-2c ERB4</name>
    <dbReference type="NCBI Taxonomy" id="2759911"/>
    <lineage>
        <taxon>Archaea</taxon>
        <taxon>Methanobacteriati</taxon>
        <taxon>Methanobacteriota</taxon>
        <taxon>Stenosarchaea group</taxon>
        <taxon>Methanomicrobia</taxon>
        <taxon>Methanosarcinales</taxon>
        <taxon>ANME-2 cluster</taxon>
        <taxon>Candidatus Methanogasteraceae</taxon>
        <taxon>Candidatus Methanogaster</taxon>
    </lineage>
</organism>
<evidence type="ECO:0000313" key="2">
    <source>
        <dbReference type="EMBL" id="QNO46519.1"/>
    </source>
</evidence>
<evidence type="ECO:0000313" key="1">
    <source>
        <dbReference type="EMBL" id="QNO43358.1"/>
    </source>
</evidence>
<dbReference type="AlphaFoldDB" id="A0A7G9Y5S4"/>
<sequence length="89" mass="9732">MVSRSGKDCYASTQLMDGMDIRAHPSASGAASQDPDVIPNIVYIAFGSRGILNYELTAYIPTRPPHFNILHPMILLCRSETPTLIGTRV</sequence>
<proteinExistence type="predicted"/>
<dbReference type="EMBL" id="MT630814">
    <property type="protein sequence ID" value="QNO43358.1"/>
    <property type="molecule type" value="Genomic_DNA"/>
</dbReference>
<protein>
    <submittedName>
        <fullName evidence="1">Uncharacterized protein</fullName>
    </submittedName>
</protein>
<dbReference type="EMBL" id="MT631193">
    <property type="protein sequence ID" value="QNO46519.1"/>
    <property type="molecule type" value="Genomic_DNA"/>
</dbReference>
<accession>A0A7G9Y5S4</accession>
<reference evidence="1" key="1">
    <citation type="submission" date="2020-06" db="EMBL/GenBank/DDBJ databases">
        <title>Unique genomic features of the anaerobic methanotrophic archaea.</title>
        <authorList>
            <person name="Chadwick G.L."/>
            <person name="Skennerton C.T."/>
            <person name="Laso-Perez R."/>
            <person name="Leu A.O."/>
            <person name="Speth D.R."/>
            <person name="Yu H."/>
            <person name="Morgan-Lang C."/>
            <person name="Hatzenpichler R."/>
            <person name="Goudeau D."/>
            <person name="Malmstrom R."/>
            <person name="Brazelton W.J."/>
            <person name="Woyke T."/>
            <person name="Hallam S.J."/>
            <person name="Tyson G.W."/>
            <person name="Wegener G."/>
            <person name="Boetius A."/>
            <person name="Orphan V."/>
        </authorList>
    </citation>
    <scope>NUCLEOTIDE SEQUENCE</scope>
</reference>